<keyword evidence="10 12" id="KW-0520">NAD</keyword>
<comment type="subcellular location">
    <subcellularLocation>
        <location evidence="13">Cytoplasm</location>
    </subcellularLocation>
</comment>
<evidence type="ECO:0000256" key="13">
    <source>
        <dbReference type="HAMAP-Rule" id="MF_01477"/>
    </source>
</evidence>
<dbReference type="GO" id="GO:0005737">
    <property type="term" value="C:cytoplasm"/>
    <property type="evidence" value="ECO:0007669"/>
    <property type="project" value="UniProtKB-SubCell"/>
</dbReference>
<dbReference type="GO" id="GO:0042256">
    <property type="term" value="P:cytosolic ribosome assembly"/>
    <property type="evidence" value="ECO:0007669"/>
    <property type="project" value="UniProtKB-UniRule"/>
</dbReference>
<comment type="similarity">
    <text evidence="4 13">Belongs to the Iojap/RsfS family.</text>
</comment>
<keyword evidence="5 12" id="KW-0662">Pyridine nucleotide biosynthesis</keyword>
<comment type="subunit">
    <text evidence="13">Interacts with ribosomal protein uL14 (rplN).</text>
</comment>
<evidence type="ECO:0000256" key="7">
    <source>
        <dbReference type="ARBA" id="ARBA00022695"/>
    </source>
</evidence>
<evidence type="ECO:0000256" key="9">
    <source>
        <dbReference type="ARBA" id="ARBA00022840"/>
    </source>
</evidence>
<dbReference type="GeneID" id="28663167"/>
<keyword evidence="7 12" id="KW-0548">Nucleotidyltransferase</keyword>
<evidence type="ECO:0000313" key="16">
    <source>
        <dbReference type="Proteomes" id="UP000066049"/>
    </source>
</evidence>
<gene>
    <name evidence="12 15" type="primary">nadD</name>
    <name evidence="13 15" type="synonym">rsfS</name>
    <name evidence="15" type="ORF">CCON33237_1488</name>
</gene>
<comment type="function">
    <text evidence="1 12">Catalyzes the reversible adenylation of nicotinate mononucleotide (NaMN) to nicotinic acid adenine dinucleotide (NaAD).</text>
</comment>
<keyword evidence="9 12" id="KW-0067">ATP-binding</keyword>
<evidence type="ECO:0000256" key="5">
    <source>
        <dbReference type="ARBA" id="ARBA00022642"/>
    </source>
</evidence>
<keyword evidence="6 12" id="KW-0808">Transferase</keyword>
<dbReference type="PANTHER" id="PTHR39321:SF3">
    <property type="entry name" value="PHOSPHOPANTETHEINE ADENYLYLTRANSFERASE"/>
    <property type="match status" value="1"/>
</dbReference>
<dbReference type="InterPro" id="IPR004394">
    <property type="entry name" value="Iojap/RsfS/C7orf30"/>
</dbReference>
<evidence type="ECO:0000256" key="12">
    <source>
        <dbReference type="HAMAP-Rule" id="MF_00244"/>
    </source>
</evidence>
<dbReference type="GO" id="GO:0004515">
    <property type="term" value="F:nicotinate-nucleotide adenylyltransferase activity"/>
    <property type="evidence" value="ECO:0007669"/>
    <property type="project" value="UniProtKB-UniRule"/>
</dbReference>
<evidence type="ECO:0000256" key="6">
    <source>
        <dbReference type="ARBA" id="ARBA00022679"/>
    </source>
</evidence>
<accession>A0A0M3V2L8</accession>
<dbReference type="Gene3D" id="3.40.50.620">
    <property type="entry name" value="HUPs"/>
    <property type="match status" value="1"/>
</dbReference>
<dbReference type="AlphaFoldDB" id="A0A0M3V2L8"/>
<dbReference type="NCBIfam" id="TIGR00482">
    <property type="entry name" value="nicotinate (nicotinamide) nucleotide adenylyltransferase"/>
    <property type="match status" value="1"/>
</dbReference>
<dbReference type="GO" id="GO:0005524">
    <property type="term" value="F:ATP binding"/>
    <property type="evidence" value="ECO:0007669"/>
    <property type="project" value="UniProtKB-KW"/>
</dbReference>
<evidence type="ECO:0000256" key="1">
    <source>
        <dbReference type="ARBA" id="ARBA00002324"/>
    </source>
</evidence>
<dbReference type="NCBIfam" id="TIGR00090">
    <property type="entry name" value="rsfS_iojap_ybeB"/>
    <property type="match status" value="1"/>
</dbReference>
<evidence type="ECO:0000313" key="15">
    <source>
        <dbReference type="EMBL" id="ALF48138.1"/>
    </source>
</evidence>
<dbReference type="InterPro" id="IPR005248">
    <property type="entry name" value="NadD/NMNAT"/>
</dbReference>
<comment type="catalytic activity">
    <reaction evidence="11 12">
        <text>nicotinate beta-D-ribonucleotide + ATP + H(+) = deamido-NAD(+) + diphosphate</text>
        <dbReference type="Rhea" id="RHEA:22860"/>
        <dbReference type="ChEBI" id="CHEBI:15378"/>
        <dbReference type="ChEBI" id="CHEBI:30616"/>
        <dbReference type="ChEBI" id="CHEBI:33019"/>
        <dbReference type="ChEBI" id="CHEBI:57502"/>
        <dbReference type="ChEBI" id="CHEBI:58437"/>
        <dbReference type="EC" id="2.7.7.18"/>
    </reaction>
</comment>
<comment type="similarity">
    <text evidence="3 12">Belongs to the NadD family.</text>
</comment>
<dbReference type="RefSeq" id="WP_054197071.1">
    <property type="nucleotide sequence ID" value="NZ_CABMKQ010000016.1"/>
</dbReference>
<dbReference type="SUPFAM" id="SSF52374">
    <property type="entry name" value="Nucleotidylyl transferase"/>
    <property type="match status" value="1"/>
</dbReference>
<dbReference type="KEGG" id="ccoc:CCON33237_1488"/>
<dbReference type="GO" id="GO:0009435">
    <property type="term" value="P:NAD+ biosynthetic process"/>
    <property type="evidence" value="ECO:0007669"/>
    <property type="project" value="UniProtKB-UniRule"/>
</dbReference>
<dbReference type="InterPro" id="IPR014729">
    <property type="entry name" value="Rossmann-like_a/b/a_fold"/>
</dbReference>
<dbReference type="PANTHER" id="PTHR39321">
    <property type="entry name" value="NICOTINATE-NUCLEOTIDE ADENYLYLTRANSFERASE-RELATED"/>
    <property type="match status" value="1"/>
</dbReference>
<evidence type="ECO:0000256" key="3">
    <source>
        <dbReference type="ARBA" id="ARBA00009014"/>
    </source>
</evidence>
<feature type="domain" description="Cytidyltransferase-like" evidence="14">
    <location>
        <begin position="5"/>
        <end position="156"/>
    </location>
</feature>
<keyword evidence="13" id="KW-0810">Translation regulation</keyword>
<evidence type="ECO:0000256" key="11">
    <source>
        <dbReference type="ARBA" id="ARBA00048721"/>
    </source>
</evidence>
<dbReference type="Pfam" id="PF01467">
    <property type="entry name" value="CTP_transf_like"/>
    <property type="match status" value="1"/>
</dbReference>
<dbReference type="EC" id="2.7.7.18" evidence="12"/>
<comment type="function">
    <text evidence="13">Functions as a ribosomal silencing factor. Interacts with ribosomal protein uL14 (rplN), blocking formation of intersubunit bridge B8. Prevents association of the 30S and 50S ribosomal subunits and the formation of functional ribosomes, thus repressing translation.</text>
</comment>
<keyword evidence="8 12" id="KW-0547">Nucleotide-binding</keyword>
<evidence type="ECO:0000256" key="4">
    <source>
        <dbReference type="ARBA" id="ARBA00010574"/>
    </source>
</evidence>
<evidence type="ECO:0000256" key="10">
    <source>
        <dbReference type="ARBA" id="ARBA00023027"/>
    </source>
</evidence>
<organism evidence="15 16">
    <name type="scientific">Campylobacter concisus</name>
    <dbReference type="NCBI Taxonomy" id="199"/>
    <lineage>
        <taxon>Bacteria</taxon>
        <taxon>Pseudomonadati</taxon>
        <taxon>Campylobacterota</taxon>
        <taxon>Epsilonproteobacteria</taxon>
        <taxon>Campylobacterales</taxon>
        <taxon>Campylobacteraceae</taxon>
        <taxon>Campylobacter</taxon>
    </lineage>
</organism>
<dbReference type="GO" id="GO:0090071">
    <property type="term" value="P:negative regulation of ribosome biogenesis"/>
    <property type="evidence" value="ECO:0007669"/>
    <property type="project" value="UniProtKB-UniRule"/>
</dbReference>
<dbReference type="PATRIC" id="fig|199.248.peg.1537"/>
<dbReference type="UniPathway" id="UPA00253">
    <property type="reaction ID" value="UER00332"/>
</dbReference>
<sequence length="293" mass="33851">MKLALFGGSFDPVHLGHDSIVKMTLSSLDIDKLIIMPTFISPFKSEFSAPPELRLKWIREIWGALEKVEISDYEINLARPVPTIETVKYLYEKFKIEKFYLIIGADHLATLDKWHGYEELKNLVQFVIAKRNHIEIPQNLQKMDVHVDISSSQIRHQKGLDELPSEIKDEIINFYQGYKMQERSMQERTESIVKVLDAKKAEEIQVFDMSGDDYFVKAVVIATTLGERHAYSLSEDLKEELKPLGEKFIGTESSPDWIVMDLGDILIHLLSPAYRAKYNIEEFLQKLKTSKES</sequence>
<evidence type="ECO:0000256" key="8">
    <source>
        <dbReference type="ARBA" id="ARBA00022741"/>
    </source>
</evidence>
<dbReference type="Proteomes" id="UP000066049">
    <property type="component" value="Chromosome"/>
</dbReference>
<dbReference type="GO" id="GO:0017148">
    <property type="term" value="P:negative regulation of translation"/>
    <property type="evidence" value="ECO:0007669"/>
    <property type="project" value="UniProtKB-UniRule"/>
</dbReference>
<evidence type="ECO:0000259" key="14">
    <source>
        <dbReference type="Pfam" id="PF01467"/>
    </source>
</evidence>
<dbReference type="HAMAP" id="MF_00244">
    <property type="entry name" value="NaMN_adenylyltr"/>
    <property type="match status" value="1"/>
</dbReference>
<protein>
    <recommendedName>
        <fullName evidence="12 13">Multifunctional fusion protein</fullName>
    </recommendedName>
    <domain>
        <recommendedName>
            <fullName evidence="12">Probable nicotinate-nucleotide adenylyltransferase</fullName>
            <ecNumber evidence="12">2.7.7.18</ecNumber>
        </recommendedName>
        <alternativeName>
            <fullName evidence="12">Deamido-NAD(+) diphosphorylase</fullName>
        </alternativeName>
        <alternativeName>
            <fullName evidence="12">Deamido-NAD(+) pyrophosphorylase</fullName>
        </alternativeName>
        <alternativeName>
            <fullName evidence="12">Nicotinate mononucleotide adenylyltransferase</fullName>
            <shortName evidence="12">NaMN adenylyltransferase</shortName>
        </alternativeName>
    </domain>
    <domain>
        <recommendedName>
            <fullName evidence="13">Ribosomal silencing factor RsfS</fullName>
        </recommendedName>
    </domain>
</protein>
<dbReference type="HAMAP" id="MF_01477">
    <property type="entry name" value="Iojap_RsfS"/>
    <property type="match status" value="1"/>
</dbReference>
<reference evidence="16" key="1">
    <citation type="submission" date="2015-08" db="EMBL/GenBank/DDBJ databases">
        <title>Comparative genomics of the Campylobacter concisus group.</title>
        <authorList>
            <person name="Miller W.G."/>
            <person name="Yee E."/>
            <person name="Chapman M.H."/>
            <person name="Huynh S."/>
            <person name="Bono J.L."/>
            <person name="On S.L.W."/>
            <person name="St Leger J."/>
            <person name="Foster G."/>
            <person name="Parker C.T."/>
        </authorList>
    </citation>
    <scope>NUCLEOTIDE SEQUENCE [LARGE SCALE GENOMIC DNA]</scope>
    <source>
        <strain evidence="16">ATCC 33237</strain>
    </source>
</reference>
<dbReference type="Gene3D" id="3.30.460.10">
    <property type="entry name" value="Beta Polymerase, domain 2"/>
    <property type="match status" value="1"/>
</dbReference>
<keyword evidence="13" id="KW-0963">Cytoplasm</keyword>
<dbReference type="EMBL" id="CP012541">
    <property type="protein sequence ID" value="ALF48138.1"/>
    <property type="molecule type" value="Genomic_DNA"/>
</dbReference>
<dbReference type="InterPro" id="IPR004821">
    <property type="entry name" value="Cyt_trans-like"/>
</dbReference>
<comment type="pathway">
    <text evidence="2 12">Cofactor biosynthesis; NAD(+) biosynthesis; deamido-NAD(+) from nicotinate D-ribonucleotide: step 1/1.</text>
</comment>
<evidence type="ECO:0000256" key="2">
    <source>
        <dbReference type="ARBA" id="ARBA00005019"/>
    </source>
</evidence>
<dbReference type="Pfam" id="PF02410">
    <property type="entry name" value="RsfS"/>
    <property type="match status" value="1"/>
</dbReference>
<dbReference type="CDD" id="cd02165">
    <property type="entry name" value="NMNAT"/>
    <property type="match status" value="1"/>
</dbReference>
<dbReference type="NCBIfam" id="TIGR00125">
    <property type="entry name" value="cyt_tran_rel"/>
    <property type="match status" value="1"/>
</dbReference>
<keyword evidence="13" id="KW-0678">Repressor</keyword>
<name>A0A0M3V2L8_9BACT</name>
<dbReference type="SUPFAM" id="SSF81301">
    <property type="entry name" value="Nucleotidyltransferase"/>
    <property type="match status" value="1"/>
</dbReference>
<proteinExistence type="inferred from homology"/>
<dbReference type="InterPro" id="IPR043519">
    <property type="entry name" value="NT_sf"/>
</dbReference>